<dbReference type="InterPro" id="IPR011251">
    <property type="entry name" value="Luciferase-like_dom"/>
</dbReference>
<comment type="caution">
    <text evidence="6">The sequence shown here is derived from an EMBL/GenBank/DDBJ whole genome shotgun (WGS) entry which is preliminary data.</text>
</comment>
<dbReference type="EMBL" id="BJVJ01000074">
    <property type="protein sequence ID" value="GEL26094.1"/>
    <property type="molecule type" value="Genomic_DNA"/>
</dbReference>
<dbReference type="Pfam" id="PF00296">
    <property type="entry name" value="Bac_luciferase"/>
    <property type="match status" value="1"/>
</dbReference>
<name>A0A511DQS1_9PSEU</name>
<evidence type="ECO:0000256" key="3">
    <source>
        <dbReference type="ARBA" id="ARBA00023002"/>
    </source>
</evidence>
<keyword evidence="2" id="KW-0288">FMN</keyword>
<evidence type="ECO:0000256" key="4">
    <source>
        <dbReference type="ARBA" id="ARBA00023033"/>
    </source>
</evidence>
<keyword evidence="7" id="KW-1185">Reference proteome</keyword>
<dbReference type="OrthoDB" id="3206024at2"/>
<organism evidence="6 7">
    <name type="scientific">Pseudonocardia sulfidoxydans NBRC 16205</name>
    <dbReference type="NCBI Taxonomy" id="1223511"/>
    <lineage>
        <taxon>Bacteria</taxon>
        <taxon>Bacillati</taxon>
        <taxon>Actinomycetota</taxon>
        <taxon>Actinomycetes</taxon>
        <taxon>Pseudonocardiales</taxon>
        <taxon>Pseudonocardiaceae</taxon>
        <taxon>Pseudonocardia</taxon>
    </lineage>
</organism>
<keyword evidence="4" id="KW-0503">Monooxygenase</keyword>
<dbReference type="InterPro" id="IPR019921">
    <property type="entry name" value="Lucif-like_OxRdtase_Rv2161c"/>
</dbReference>
<evidence type="ECO:0000313" key="7">
    <source>
        <dbReference type="Proteomes" id="UP000321685"/>
    </source>
</evidence>
<evidence type="ECO:0000259" key="5">
    <source>
        <dbReference type="Pfam" id="PF00296"/>
    </source>
</evidence>
<evidence type="ECO:0000256" key="1">
    <source>
        <dbReference type="ARBA" id="ARBA00022630"/>
    </source>
</evidence>
<reference evidence="6 7" key="1">
    <citation type="submission" date="2019-07" db="EMBL/GenBank/DDBJ databases">
        <title>Whole genome shotgun sequence of Pseudonocardia sulfidoxydans NBRC 16205.</title>
        <authorList>
            <person name="Hosoyama A."/>
            <person name="Uohara A."/>
            <person name="Ohji S."/>
            <person name="Ichikawa N."/>
        </authorList>
    </citation>
    <scope>NUCLEOTIDE SEQUENCE [LARGE SCALE GENOMIC DNA]</scope>
    <source>
        <strain evidence="6 7">NBRC 16205</strain>
    </source>
</reference>
<dbReference type="Gene3D" id="3.20.20.30">
    <property type="entry name" value="Luciferase-like domain"/>
    <property type="match status" value="1"/>
</dbReference>
<dbReference type="NCBIfam" id="TIGR03619">
    <property type="entry name" value="F420_Rv2161c"/>
    <property type="match status" value="1"/>
</dbReference>
<dbReference type="InterPro" id="IPR036661">
    <property type="entry name" value="Luciferase-like_sf"/>
</dbReference>
<gene>
    <name evidence="6" type="ORF">PSU4_50480</name>
</gene>
<keyword evidence="1" id="KW-0285">Flavoprotein</keyword>
<dbReference type="PANTHER" id="PTHR42847">
    <property type="entry name" value="ALKANESULFONATE MONOOXYGENASE"/>
    <property type="match status" value="1"/>
</dbReference>
<evidence type="ECO:0000256" key="2">
    <source>
        <dbReference type="ARBA" id="ARBA00022643"/>
    </source>
</evidence>
<protein>
    <submittedName>
        <fullName evidence="6">LLM class F420-dependent oxidoreductase</fullName>
    </submittedName>
</protein>
<dbReference type="AlphaFoldDB" id="A0A511DQS1"/>
<dbReference type="SUPFAM" id="SSF51679">
    <property type="entry name" value="Bacterial luciferase-like"/>
    <property type="match status" value="1"/>
</dbReference>
<dbReference type="Proteomes" id="UP000321685">
    <property type="component" value="Unassembled WGS sequence"/>
</dbReference>
<sequence>MALTLVPPGAPALHTLPLGGRLGRVDTGVVIFLTDYGIDPLDLARAVEERGFESLFLTEHTHIPTSRESPWPGGGELPERYAHTYDPFVAIGAMAAVTERIVLGTAVSLVNQHHAINLAKQVASVDRIAGGRFELGVGPGWNKEEMAHHGVDPRTRTARMLETVEAMTAIWTQDEAEYHGKYVDFDPIWSWPKPTRVPPILIGGGGPTVLDRVLSHGHGWVPLRVPVSGLAEFTERVDELQRRAADAGRGHIPVSMYGAARNAEAMRSYREAGVDRVLFELTDQKGPGARDAVLRELDELRALSGDA</sequence>
<keyword evidence="3" id="KW-0560">Oxidoreductase</keyword>
<dbReference type="GO" id="GO:0008726">
    <property type="term" value="F:alkanesulfonate monooxygenase activity"/>
    <property type="evidence" value="ECO:0007669"/>
    <property type="project" value="TreeGrafter"/>
</dbReference>
<accession>A0A511DQS1</accession>
<dbReference type="GO" id="GO:0046306">
    <property type="term" value="P:alkanesulfonate catabolic process"/>
    <property type="evidence" value="ECO:0007669"/>
    <property type="project" value="TreeGrafter"/>
</dbReference>
<dbReference type="InterPro" id="IPR050172">
    <property type="entry name" value="SsuD_RutA_monooxygenase"/>
</dbReference>
<dbReference type="PANTHER" id="PTHR42847:SF4">
    <property type="entry name" value="ALKANESULFONATE MONOOXYGENASE-RELATED"/>
    <property type="match status" value="1"/>
</dbReference>
<feature type="domain" description="Luciferase-like" evidence="5">
    <location>
        <begin position="41"/>
        <end position="269"/>
    </location>
</feature>
<evidence type="ECO:0000313" key="6">
    <source>
        <dbReference type="EMBL" id="GEL26094.1"/>
    </source>
</evidence>
<proteinExistence type="predicted"/>